<gene>
    <name evidence="1" type="ORF">HNR06_000146</name>
</gene>
<dbReference type="EMBL" id="JACCHL010000001">
    <property type="protein sequence ID" value="NYH50557.1"/>
    <property type="molecule type" value="Genomic_DNA"/>
</dbReference>
<reference evidence="1 2" key="1">
    <citation type="submission" date="2020-07" db="EMBL/GenBank/DDBJ databases">
        <title>Sequencing the genomes of 1000 actinobacteria strains.</title>
        <authorList>
            <person name="Klenk H.-P."/>
        </authorList>
    </citation>
    <scope>NUCLEOTIDE SEQUENCE [LARGE SCALE GENOMIC DNA]</scope>
    <source>
        <strain evidence="1 2">DSM 45278</strain>
    </source>
</reference>
<evidence type="ECO:0000313" key="1">
    <source>
        <dbReference type="EMBL" id="NYH50557.1"/>
    </source>
</evidence>
<accession>A0A7Y9X7C8</accession>
<organism evidence="1 2">
    <name type="scientific">Nocardiopsis sinuspersici</name>
    <dbReference type="NCBI Taxonomy" id="501010"/>
    <lineage>
        <taxon>Bacteria</taxon>
        <taxon>Bacillati</taxon>
        <taxon>Actinomycetota</taxon>
        <taxon>Actinomycetes</taxon>
        <taxon>Streptosporangiales</taxon>
        <taxon>Nocardiopsidaceae</taxon>
        <taxon>Nocardiopsis</taxon>
    </lineage>
</organism>
<dbReference type="Proteomes" id="UP000584931">
    <property type="component" value="Unassembled WGS sequence"/>
</dbReference>
<dbReference type="RefSeq" id="WP_179808853.1">
    <property type="nucleotide sequence ID" value="NZ_JACCHL010000001.1"/>
</dbReference>
<dbReference type="PANTHER" id="PTHR34613">
    <property type="entry name" value="SLL0800 PROTEIN"/>
    <property type="match status" value="1"/>
</dbReference>
<protein>
    <submittedName>
        <fullName evidence="1">Uncharacterized protein</fullName>
    </submittedName>
</protein>
<comment type="caution">
    <text evidence="1">The sequence shown here is derived from an EMBL/GenBank/DDBJ whole genome shotgun (WGS) entry which is preliminary data.</text>
</comment>
<dbReference type="PANTHER" id="PTHR34613:SF1">
    <property type="entry name" value="SLL6017 PROTEIN"/>
    <property type="match status" value="1"/>
</dbReference>
<proteinExistence type="predicted"/>
<dbReference type="AlphaFoldDB" id="A0A7Y9X7C8"/>
<name>A0A7Y9X7C8_9ACTN</name>
<sequence length="286" mass="31465">MAISAEHQIYAELFADAPDTAVDFLRGLGVDVPDYDRSEVTSCDLGHVGPVERRSDVAIMLRGPGPADSPDKLMGIIVEVQRDEKERKRFTWPEYVAALRSRHECPVALLTVCPGQAVADWYAEPIRLGHPGFVLRPLVVGPSGIPAVTDPEEVGRRPSLGVLSAAAHGGQDMDVLKALHTGLDAIDRERAAKYIGFTLNLLAKTEGQAALEELMMTDTYEYSSAWTESLKAEGEARAVLRVLSKRGIDVPEKARRRISGCRDHDQLDAWLDRSVTITHIDQLFDE</sequence>
<evidence type="ECO:0000313" key="2">
    <source>
        <dbReference type="Proteomes" id="UP000584931"/>
    </source>
</evidence>